<dbReference type="PANTHER" id="PTHR13370:SF3">
    <property type="entry name" value="TRNA (GUANINE(10)-N2)-METHYLTRANSFERASE HOMOLOG"/>
    <property type="match status" value="1"/>
</dbReference>
<dbReference type="Proteomes" id="UP000275883">
    <property type="component" value="Chromosome"/>
</dbReference>
<dbReference type="Gene3D" id="3.40.50.150">
    <property type="entry name" value="Vaccinia Virus protein VP39"/>
    <property type="match status" value="1"/>
</dbReference>
<gene>
    <name evidence="5" type="ORF">EGN60_00630</name>
</gene>
<dbReference type="PRINTS" id="PR00508">
    <property type="entry name" value="S21N4MTFRASE"/>
</dbReference>
<dbReference type="InterPro" id="IPR002941">
    <property type="entry name" value="DNA_methylase_N4/N6"/>
</dbReference>
<dbReference type="AlphaFoldDB" id="A0A3G8LH06"/>
<comment type="similarity">
    <text evidence="3">Belongs to the N(4)/N(6)-methyltransferase family.</text>
</comment>
<proteinExistence type="inferred from homology"/>
<keyword evidence="6" id="KW-1185">Reference proteome</keyword>
<protein>
    <recommendedName>
        <fullName evidence="3">Methyltransferase</fullName>
        <ecNumber evidence="3">2.1.1.-</ecNumber>
    </recommendedName>
</protein>
<dbReference type="EMBL" id="CP034044">
    <property type="protein sequence ID" value="AZG68966.1"/>
    <property type="molecule type" value="Genomic_DNA"/>
</dbReference>
<dbReference type="KEGG" id="mstr:EGN60_00630"/>
<dbReference type="InterPro" id="IPR029063">
    <property type="entry name" value="SAM-dependent_MTases_sf"/>
</dbReference>
<dbReference type="SUPFAM" id="SSF53335">
    <property type="entry name" value="S-adenosyl-L-methionine-dependent methyltransferases"/>
    <property type="match status" value="1"/>
</dbReference>
<evidence type="ECO:0000313" key="6">
    <source>
        <dbReference type="Proteomes" id="UP000275883"/>
    </source>
</evidence>
<evidence type="ECO:0000256" key="1">
    <source>
        <dbReference type="ARBA" id="ARBA00022603"/>
    </source>
</evidence>
<dbReference type="GO" id="GO:0008170">
    <property type="term" value="F:N-methyltransferase activity"/>
    <property type="evidence" value="ECO:0007669"/>
    <property type="project" value="InterPro"/>
</dbReference>
<dbReference type="EC" id="2.1.1.-" evidence="3"/>
<evidence type="ECO:0000313" key="5">
    <source>
        <dbReference type="EMBL" id="AZG68966.1"/>
    </source>
</evidence>
<evidence type="ECO:0000256" key="2">
    <source>
        <dbReference type="ARBA" id="ARBA00022679"/>
    </source>
</evidence>
<keyword evidence="1 5" id="KW-0489">Methyltransferase</keyword>
<sequence length="211" mass="25423">MPLIYTENIAVFIHNENKENKRTFNNIANETEINKEEHFCRWYAQQLFKFTNLKRRKIHEIMKHRKLEFFFCFTSKHFGLLSESLYNDLIEKFDIRKFEHFLEYKELKKKWDEEKNITKGIKLDAFEYSKTLNNILVVNKETNYFHPTQKPVELMKKLISMYTNENDIVLDCFLGAGSTAIAAKQLKKRFIGSELDKEFYELAIKRIELEI</sequence>
<reference evidence="5 6" key="1">
    <citation type="submission" date="2018-11" db="EMBL/GenBank/DDBJ databases">
        <title>Genome sequence of Mycoplasma struthionis sp. nov.</title>
        <authorList>
            <person name="Spergser J."/>
        </authorList>
    </citation>
    <scope>NUCLEOTIDE SEQUENCE [LARGE SCALE GENOMIC DNA]</scope>
    <source>
        <strain evidence="5 6">237IA</strain>
    </source>
</reference>
<dbReference type="OrthoDB" id="9800801at2"/>
<dbReference type="GO" id="GO:0032259">
    <property type="term" value="P:methylation"/>
    <property type="evidence" value="ECO:0007669"/>
    <property type="project" value="UniProtKB-KW"/>
</dbReference>
<keyword evidence="2 5" id="KW-0808">Transferase</keyword>
<dbReference type="InterPro" id="IPR001091">
    <property type="entry name" value="RM_Methyltransferase"/>
</dbReference>
<feature type="domain" description="DNA methylase N-4/N-6" evidence="4">
    <location>
        <begin position="67"/>
        <end position="204"/>
    </location>
</feature>
<name>A0A3G8LH06_9MOLU</name>
<dbReference type="Pfam" id="PF01555">
    <property type="entry name" value="N6_N4_Mtase"/>
    <property type="match status" value="1"/>
</dbReference>
<dbReference type="GO" id="GO:0005737">
    <property type="term" value="C:cytoplasm"/>
    <property type="evidence" value="ECO:0007669"/>
    <property type="project" value="TreeGrafter"/>
</dbReference>
<organism evidence="5 6">
    <name type="scientific">Mycoplasma struthionis</name>
    <dbReference type="NCBI Taxonomy" id="538220"/>
    <lineage>
        <taxon>Bacteria</taxon>
        <taxon>Bacillati</taxon>
        <taxon>Mycoplasmatota</taxon>
        <taxon>Mollicutes</taxon>
        <taxon>Mycoplasmataceae</taxon>
        <taxon>Mycoplasma</taxon>
    </lineage>
</organism>
<evidence type="ECO:0000256" key="3">
    <source>
        <dbReference type="RuleBase" id="RU362026"/>
    </source>
</evidence>
<accession>A0A3G8LH06</accession>
<evidence type="ECO:0000259" key="4">
    <source>
        <dbReference type="Pfam" id="PF01555"/>
    </source>
</evidence>
<dbReference type="GO" id="GO:0003677">
    <property type="term" value="F:DNA binding"/>
    <property type="evidence" value="ECO:0007669"/>
    <property type="project" value="InterPro"/>
</dbReference>
<dbReference type="PANTHER" id="PTHR13370">
    <property type="entry name" value="RNA METHYLASE-RELATED"/>
    <property type="match status" value="1"/>
</dbReference>